<evidence type="ECO:0000256" key="1">
    <source>
        <dbReference type="SAM" id="Phobius"/>
    </source>
</evidence>
<keyword evidence="3" id="KW-1185">Reference proteome</keyword>
<reference evidence="2 3" key="1">
    <citation type="submission" date="2019-06" db="EMBL/GenBank/DDBJ databases">
        <title>Genome Sequence of the Brown Rot Fungal Pathogen Monilinia laxa.</title>
        <authorList>
            <person name="De Miccolis Angelini R.M."/>
            <person name="Landi L."/>
            <person name="Abate D."/>
            <person name="Pollastro S."/>
            <person name="Romanazzi G."/>
            <person name="Faretra F."/>
        </authorList>
    </citation>
    <scope>NUCLEOTIDE SEQUENCE [LARGE SCALE GENOMIC DNA]</scope>
    <source>
        <strain evidence="2 3">Mlax316</strain>
    </source>
</reference>
<evidence type="ECO:0000313" key="3">
    <source>
        <dbReference type="Proteomes" id="UP000326757"/>
    </source>
</evidence>
<feature type="transmembrane region" description="Helical" evidence="1">
    <location>
        <begin position="39"/>
        <end position="68"/>
    </location>
</feature>
<evidence type="ECO:0000313" key="2">
    <source>
        <dbReference type="EMBL" id="KAB8303307.1"/>
    </source>
</evidence>
<keyword evidence="1" id="KW-1133">Transmembrane helix</keyword>
<dbReference type="AlphaFoldDB" id="A0A5N6KHY9"/>
<keyword evidence="1" id="KW-0812">Transmembrane</keyword>
<comment type="caution">
    <text evidence="2">The sequence shown here is derived from an EMBL/GenBank/DDBJ whole genome shotgun (WGS) entry which is preliminary data.</text>
</comment>
<dbReference type="EMBL" id="VIGI01000002">
    <property type="protein sequence ID" value="KAB8303307.1"/>
    <property type="molecule type" value="Genomic_DNA"/>
</dbReference>
<sequence>MYLIFTLLHIHRSRRDEKSDRGGNTEKQSIIHELHVHKVLLLLPLLVLVLDLIMMVILVLVCDILLWCL</sequence>
<gene>
    <name evidence="2" type="ORF">EYC80_004747</name>
</gene>
<organism evidence="2 3">
    <name type="scientific">Monilinia laxa</name>
    <name type="common">Brown rot fungus</name>
    <name type="synonym">Sclerotinia laxa</name>
    <dbReference type="NCBI Taxonomy" id="61186"/>
    <lineage>
        <taxon>Eukaryota</taxon>
        <taxon>Fungi</taxon>
        <taxon>Dikarya</taxon>
        <taxon>Ascomycota</taxon>
        <taxon>Pezizomycotina</taxon>
        <taxon>Leotiomycetes</taxon>
        <taxon>Helotiales</taxon>
        <taxon>Sclerotiniaceae</taxon>
        <taxon>Monilinia</taxon>
    </lineage>
</organism>
<proteinExistence type="predicted"/>
<name>A0A5N6KHY9_MONLA</name>
<accession>A0A5N6KHY9</accession>
<dbReference type="Proteomes" id="UP000326757">
    <property type="component" value="Unassembled WGS sequence"/>
</dbReference>
<keyword evidence="1" id="KW-0472">Membrane</keyword>
<protein>
    <submittedName>
        <fullName evidence="2">Uncharacterized protein</fullName>
    </submittedName>
</protein>